<dbReference type="PANTHER" id="PTHR31286:SF167">
    <property type="entry name" value="OS09G0268800 PROTEIN"/>
    <property type="match status" value="1"/>
</dbReference>
<evidence type="ECO:0000313" key="2">
    <source>
        <dbReference type="Proteomes" id="UP000554482"/>
    </source>
</evidence>
<dbReference type="InterPro" id="IPR040256">
    <property type="entry name" value="At4g02000-like"/>
</dbReference>
<dbReference type="OrthoDB" id="1433777at2759"/>
<proteinExistence type="predicted"/>
<protein>
    <recommendedName>
        <fullName evidence="3">DUF4283 domain-containing protein</fullName>
    </recommendedName>
</protein>
<accession>A0A7J6UV60</accession>
<keyword evidence="2" id="KW-1185">Reference proteome</keyword>
<dbReference type="AlphaFoldDB" id="A0A7J6UV60"/>
<dbReference type="Proteomes" id="UP000554482">
    <property type="component" value="Unassembled WGS sequence"/>
</dbReference>
<dbReference type="PANTHER" id="PTHR31286">
    <property type="entry name" value="GLYCINE-RICH CELL WALL STRUCTURAL PROTEIN 1.8-LIKE"/>
    <property type="match status" value="1"/>
</dbReference>
<reference evidence="1 2" key="1">
    <citation type="submission" date="2020-06" db="EMBL/GenBank/DDBJ databases">
        <title>Transcriptomic and genomic resources for Thalictrum thalictroides and T. hernandezii: Facilitating candidate gene discovery in an emerging model plant lineage.</title>
        <authorList>
            <person name="Arias T."/>
            <person name="Riano-Pachon D.M."/>
            <person name="Di Stilio V.S."/>
        </authorList>
    </citation>
    <scope>NUCLEOTIDE SEQUENCE [LARGE SCALE GENOMIC DNA]</scope>
    <source>
        <strain evidence="2">cv. WT478/WT964</strain>
        <tissue evidence="1">Leaves</tissue>
    </source>
</reference>
<dbReference type="EMBL" id="JABWDY010042699">
    <property type="protein sequence ID" value="KAF5176467.1"/>
    <property type="molecule type" value="Genomic_DNA"/>
</dbReference>
<organism evidence="1 2">
    <name type="scientific">Thalictrum thalictroides</name>
    <name type="common">Rue-anemone</name>
    <name type="synonym">Anemone thalictroides</name>
    <dbReference type="NCBI Taxonomy" id="46969"/>
    <lineage>
        <taxon>Eukaryota</taxon>
        <taxon>Viridiplantae</taxon>
        <taxon>Streptophyta</taxon>
        <taxon>Embryophyta</taxon>
        <taxon>Tracheophyta</taxon>
        <taxon>Spermatophyta</taxon>
        <taxon>Magnoliopsida</taxon>
        <taxon>Ranunculales</taxon>
        <taxon>Ranunculaceae</taxon>
        <taxon>Thalictroideae</taxon>
        <taxon>Thalictrum</taxon>
    </lineage>
</organism>
<evidence type="ECO:0008006" key="3">
    <source>
        <dbReference type="Google" id="ProtNLM"/>
    </source>
</evidence>
<comment type="caution">
    <text evidence="1">The sequence shown here is derived from an EMBL/GenBank/DDBJ whole genome shotgun (WGS) entry which is preliminary data.</text>
</comment>
<evidence type="ECO:0000313" key="1">
    <source>
        <dbReference type="EMBL" id="KAF5176467.1"/>
    </source>
</evidence>
<sequence length="272" mass="30515">MEMVRVEANRFVCKVVDQEDEKRINKGHPWQVMNCIVLAKNLSSPTDPKSIVFNRLPLWISFRGLLLEHLSRDSIRTLAAAAGECGTVLPDKDIPDTTNGFRAHVQVPTGKPLSLGTFTNSLDNGIVWIGFHYNNPPGLLCEKCKRLGHEKRSCTFEEQRTFETEILKIGYKGKGKITDEEDEQWPHQLADNRKGPGPETQSSTNNELFCNSASKSWVNMDLIDTTVLSPNISTIPTTLLKPNNNPSSFMPNNASQTPLVIREERTTAAQRR</sequence>
<name>A0A7J6UV60_THATH</name>
<gene>
    <name evidence="1" type="ORF">FRX31_033945</name>
</gene>